<keyword evidence="4" id="KW-0813">Transport</keyword>
<dbReference type="OrthoDB" id="5125557at2"/>
<dbReference type="InterPro" id="IPR012823">
    <property type="entry name" value="Flagell_FliJ"/>
</dbReference>
<feature type="compositionally biased region" description="Low complexity" evidence="11">
    <location>
        <begin position="141"/>
        <end position="158"/>
    </location>
</feature>
<dbReference type="Pfam" id="PF02050">
    <property type="entry name" value="FliJ"/>
    <property type="match status" value="1"/>
</dbReference>
<evidence type="ECO:0000256" key="4">
    <source>
        <dbReference type="ARBA" id="ARBA00022448"/>
    </source>
</evidence>
<dbReference type="GO" id="GO:0015031">
    <property type="term" value="P:protein transport"/>
    <property type="evidence" value="ECO:0007669"/>
    <property type="project" value="UniProtKB-KW"/>
</dbReference>
<organism evidence="12 13">
    <name type="scientific">Cryobacterium lyxosi</name>
    <dbReference type="NCBI Taxonomy" id="1259228"/>
    <lineage>
        <taxon>Bacteria</taxon>
        <taxon>Bacillati</taxon>
        <taxon>Actinomycetota</taxon>
        <taxon>Actinomycetes</taxon>
        <taxon>Micrococcales</taxon>
        <taxon>Microbacteriaceae</taxon>
        <taxon>Cryobacterium</taxon>
    </lineage>
</organism>
<evidence type="ECO:0000256" key="6">
    <source>
        <dbReference type="ARBA" id="ARBA00022500"/>
    </source>
</evidence>
<dbReference type="GO" id="GO:0006935">
    <property type="term" value="P:chemotaxis"/>
    <property type="evidence" value="ECO:0007669"/>
    <property type="project" value="UniProtKB-KW"/>
</dbReference>
<keyword evidence="7" id="KW-1005">Bacterial flagellum biogenesis</keyword>
<dbReference type="NCBIfam" id="TIGR02473">
    <property type="entry name" value="flagell_FliJ"/>
    <property type="match status" value="1"/>
</dbReference>
<comment type="similarity">
    <text evidence="2">Belongs to the FliJ family.</text>
</comment>
<comment type="caution">
    <text evidence="12">The sequence shown here is derived from an EMBL/GenBank/DDBJ whole genome shotgun (WGS) entry which is preliminary data.</text>
</comment>
<dbReference type="Gene3D" id="1.10.287.1700">
    <property type="match status" value="1"/>
</dbReference>
<dbReference type="InterPro" id="IPR053716">
    <property type="entry name" value="Flag_assembly_chemotaxis_eff"/>
</dbReference>
<protein>
    <recommendedName>
        <fullName evidence="3">Flagellar FliJ protein</fullName>
    </recommendedName>
</protein>
<dbReference type="GO" id="GO:0005886">
    <property type="term" value="C:plasma membrane"/>
    <property type="evidence" value="ECO:0007669"/>
    <property type="project" value="UniProtKB-SubCell"/>
</dbReference>
<dbReference type="RefSeq" id="WP_134573135.1">
    <property type="nucleotide sequence ID" value="NZ_SOGT01000013.1"/>
</dbReference>
<evidence type="ECO:0000256" key="1">
    <source>
        <dbReference type="ARBA" id="ARBA00004413"/>
    </source>
</evidence>
<keyword evidence="8" id="KW-0653">Protein transport</keyword>
<dbReference type="GO" id="GO:0071973">
    <property type="term" value="P:bacterial-type flagellum-dependent cell motility"/>
    <property type="evidence" value="ECO:0007669"/>
    <property type="project" value="InterPro"/>
</dbReference>
<dbReference type="Proteomes" id="UP000298424">
    <property type="component" value="Unassembled WGS sequence"/>
</dbReference>
<evidence type="ECO:0000256" key="7">
    <source>
        <dbReference type="ARBA" id="ARBA00022795"/>
    </source>
</evidence>
<dbReference type="AlphaFoldDB" id="A0A4R8ZCA5"/>
<keyword evidence="13" id="KW-1185">Reference proteome</keyword>
<evidence type="ECO:0000313" key="13">
    <source>
        <dbReference type="Proteomes" id="UP000298424"/>
    </source>
</evidence>
<evidence type="ECO:0000256" key="8">
    <source>
        <dbReference type="ARBA" id="ARBA00022927"/>
    </source>
</evidence>
<keyword evidence="9" id="KW-0472">Membrane</keyword>
<keyword evidence="12" id="KW-0969">Cilium</keyword>
<proteinExistence type="inferred from homology"/>
<evidence type="ECO:0000256" key="2">
    <source>
        <dbReference type="ARBA" id="ARBA00010004"/>
    </source>
</evidence>
<reference evidence="12 13" key="1">
    <citation type="submission" date="2019-03" db="EMBL/GenBank/DDBJ databases">
        <title>Genomics of glacier-inhabiting Cryobacterium strains.</title>
        <authorList>
            <person name="Liu Q."/>
            <person name="Xin Y.-H."/>
        </authorList>
    </citation>
    <scope>NUCLEOTIDE SEQUENCE [LARGE SCALE GENOMIC DNA]</scope>
    <source>
        <strain evidence="12 13">TMT1-1</strain>
    </source>
</reference>
<evidence type="ECO:0000256" key="9">
    <source>
        <dbReference type="ARBA" id="ARBA00023136"/>
    </source>
</evidence>
<evidence type="ECO:0000256" key="5">
    <source>
        <dbReference type="ARBA" id="ARBA00022475"/>
    </source>
</evidence>
<name>A0A4R8ZCA5_9MICO</name>
<comment type="subcellular location">
    <subcellularLocation>
        <location evidence="1">Cell membrane</location>
        <topology evidence="1">Peripheral membrane protein</topology>
        <orientation evidence="1">Cytoplasmic side</orientation>
    </subcellularLocation>
</comment>
<keyword evidence="12" id="KW-0966">Cell projection</keyword>
<gene>
    <name evidence="12" type="primary">fliJ</name>
    <name evidence="12" type="ORF">E3T27_12490</name>
</gene>
<keyword evidence="12" id="KW-0282">Flagellum</keyword>
<dbReference type="GO" id="GO:0009288">
    <property type="term" value="C:bacterial-type flagellum"/>
    <property type="evidence" value="ECO:0007669"/>
    <property type="project" value="InterPro"/>
</dbReference>
<keyword evidence="6" id="KW-0145">Chemotaxis</keyword>
<accession>A0A4R8ZCA5</accession>
<dbReference type="EMBL" id="SOGT01000013">
    <property type="protein sequence ID" value="TFD24816.1"/>
    <property type="molecule type" value="Genomic_DNA"/>
</dbReference>
<feature type="region of interest" description="Disordered" evidence="11">
    <location>
        <begin position="136"/>
        <end position="164"/>
    </location>
</feature>
<keyword evidence="10" id="KW-1006">Bacterial flagellum protein export</keyword>
<dbReference type="GO" id="GO:0044781">
    <property type="term" value="P:bacterial-type flagellum organization"/>
    <property type="evidence" value="ECO:0007669"/>
    <property type="project" value="UniProtKB-KW"/>
</dbReference>
<keyword evidence="5" id="KW-1003">Cell membrane</keyword>
<evidence type="ECO:0000256" key="11">
    <source>
        <dbReference type="SAM" id="MobiDB-lite"/>
    </source>
</evidence>
<evidence type="ECO:0000256" key="3">
    <source>
        <dbReference type="ARBA" id="ARBA00020392"/>
    </source>
</evidence>
<evidence type="ECO:0000313" key="12">
    <source>
        <dbReference type="EMBL" id="TFD24816.1"/>
    </source>
</evidence>
<evidence type="ECO:0000256" key="10">
    <source>
        <dbReference type="ARBA" id="ARBA00023225"/>
    </source>
</evidence>
<sequence length="164" mass="17555">MSRLFPLAGLLRLRKLQQDQAALDLAEANARVATIEARHGRARTALGSLGNSPQTIAALNAMAAARSSSRSMLAELEAVGRNHQESLDSAQTTYNAARAESVALEKLHERHAAALLAQDLHAEQTVLDEIAGARWHRSHPGTNNTATNSTGTNNTATMNEEETP</sequence>